<dbReference type="EMBL" id="DQ890022">
    <property type="protein sequence ID" value="ABT15908.1"/>
    <property type="molecule type" value="Genomic_DNA"/>
</dbReference>
<evidence type="ECO:0000313" key="2">
    <source>
        <dbReference type="Proteomes" id="UP000204095"/>
    </source>
</evidence>
<dbReference type="Proteomes" id="UP000204095">
    <property type="component" value="Segment"/>
</dbReference>
<proteinExistence type="predicted"/>
<gene>
    <name evidence="1" type="primary">n623R</name>
    <name evidence="1" type="ORF">FR483_n623R</name>
</gene>
<evidence type="ECO:0000313" key="1">
    <source>
        <dbReference type="EMBL" id="ABT15908.1"/>
    </source>
</evidence>
<protein>
    <submittedName>
        <fullName evidence="1">Uncharacterized protein n623R</fullName>
    </submittedName>
</protein>
<organism evidence="1 2">
    <name type="scientific">Paramecium bursaria Chlorella virus FR483</name>
    <name type="common">PBCV-FR483</name>
    <dbReference type="NCBI Taxonomy" id="399781"/>
    <lineage>
        <taxon>Viruses</taxon>
        <taxon>Varidnaviria</taxon>
        <taxon>Bamfordvirae</taxon>
        <taxon>Nucleocytoviricota</taxon>
        <taxon>Megaviricetes</taxon>
        <taxon>Algavirales</taxon>
        <taxon>Phycodnaviridae</taxon>
        <taxon>Chlorovirus</taxon>
        <taxon>Chlorovirus conductrix</taxon>
        <taxon>Paramecium bursaria Chlorella virus A1</taxon>
    </lineage>
</organism>
<dbReference type="RefSeq" id="YP_001426255.1">
    <property type="nucleotide sequence ID" value="NC_008603.1"/>
</dbReference>
<organismHost>
    <name type="scientific">Paramecium bursaria</name>
    <dbReference type="NCBI Taxonomy" id="74790"/>
</organismHost>
<dbReference type="GeneID" id="5469745"/>
<dbReference type="KEGG" id="vg:5469745"/>
<name>A7J7X7_PBCVF</name>
<accession>A7J7X7</accession>
<sequence length="193" mass="21679">MDCPACFNLLIFFYLQKNYGYLAKEAITCCISVEFRRHGGNESTVRIWGRLWHCYHRWLGHWARTGLEVLGLAHWDGRGGSLLQDVLELSHSDGSVLRFRDGGSWAGGRARGNVGTSKGLDGAQGTRDNVLWLLLRHGFLGTCLIRTWRKVNFFLVYFLGLDPICIYRAAQICTQDVLGGQQLAHGGLHCIPD</sequence>
<reference evidence="1 2" key="1">
    <citation type="journal article" date="2007" name="Virology">
        <title>Sequence and annotation of the 314-kb MT325 and the 321-kb FR483 viruses that infect Chlorella Pbi.</title>
        <authorList>
            <person name="Fitzgerald L.A."/>
            <person name="Graves M.V."/>
            <person name="Li X."/>
            <person name="Feldblyum T."/>
            <person name="Hartigan J."/>
            <person name="Van Etten J.L."/>
        </authorList>
    </citation>
    <scope>NUCLEOTIDE SEQUENCE [LARGE SCALE GENOMIC DNA]</scope>
    <source>
        <strain evidence="1 2">FR483</strain>
    </source>
</reference>